<evidence type="ECO:0000313" key="1">
    <source>
        <dbReference type="EMBL" id="GJU08568.1"/>
    </source>
</evidence>
<sequence length="214" mass="24292">MENIYPKHGLISRTYSKKSLIMALIFGSKSKFSMTMSIPSQDKPFYQSTGGKLRVLNPEESWVILEDLALYENKSLNDLRDFAKPVKAIALPQDVLSTSDRLLIELENQVQRLMEAYLAPTQPTQVNKITTPCEICSGPTTFSVAWKTPNKPSLNTHLCVPMKREITILKTNTPYPSRRYGISVPALTKDHRRLKSNTPYPEDSICRIQDMESI</sequence>
<reference evidence="1" key="2">
    <citation type="submission" date="2022-01" db="EMBL/GenBank/DDBJ databases">
        <authorList>
            <person name="Yamashiro T."/>
            <person name="Shiraishi A."/>
            <person name="Satake H."/>
            <person name="Nakayama K."/>
        </authorList>
    </citation>
    <scope>NUCLEOTIDE SEQUENCE</scope>
</reference>
<accession>A0ABQ5JAR2</accession>
<evidence type="ECO:0000313" key="2">
    <source>
        <dbReference type="Proteomes" id="UP001151760"/>
    </source>
</evidence>
<dbReference type="Proteomes" id="UP001151760">
    <property type="component" value="Unassembled WGS sequence"/>
</dbReference>
<comment type="caution">
    <text evidence="1">The sequence shown here is derived from an EMBL/GenBank/DDBJ whole genome shotgun (WGS) entry which is preliminary data.</text>
</comment>
<dbReference type="EMBL" id="BQNB010021644">
    <property type="protein sequence ID" value="GJU08568.1"/>
    <property type="molecule type" value="Genomic_DNA"/>
</dbReference>
<reference evidence="1" key="1">
    <citation type="journal article" date="2022" name="Int. J. Mol. Sci.">
        <title>Draft Genome of Tanacetum Coccineum: Genomic Comparison of Closely Related Tanacetum-Family Plants.</title>
        <authorList>
            <person name="Yamashiro T."/>
            <person name="Shiraishi A."/>
            <person name="Nakayama K."/>
            <person name="Satake H."/>
        </authorList>
    </citation>
    <scope>NUCLEOTIDE SEQUENCE</scope>
</reference>
<organism evidence="1 2">
    <name type="scientific">Tanacetum coccineum</name>
    <dbReference type="NCBI Taxonomy" id="301880"/>
    <lineage>
        <taxon>Eukaryota</taxon>
        <taxon>Viridiplantae</taxon>
        <taxon>Streptophyta</taxon>
        <taxon>Embryophyta</taxon>
        <taxon>Tracheophyta</taxon>
        <taxon>Spermatophyta</taxon>
        <taxon>Magnoliopsida</taxon>
        <taxon>eudicotyledons</taxon>
        <taxon>Gunneridae</taxon>
        <taxon>Pentapetalae</taxon>
        <taxon>asterids</taxon>
        <taxon>campanulids</taxon>
        <taxon>Asterales</taxon>
        <taxon>Asteraceae</taxon>
        <taxon>Asteroideae</taxon>
        <taxon>Anthemideae</taxon>
        <taxon>Anthemidinae</taxon>
        <taxon>Tanacetum</taxon>
    </lineage>
</organism>
<name>A0ABQ5JAR2_9ASTR</name>
<proteinExistence type="predicted"/>
<gene>
    <name evidence="1" type="ORF">Tco_1124998</name>
</gene>
<keyword evidence="2" id="KW-1185">Reference proteome</keyword>
<protein>
    <submittedName>
        <fullName evidence="1">Uncharacterized protein</fullName>
    </submittedName>
</protein>